<dbReference type="STRING" id="745368.SAMN02745178_00585"/>
<keyword evidence="3" id="KW-1185">Reference proteome</keyword>
<gene>
    <name evidence="2" type="ORF">SAMN02745178_00585</name>
</gene>
<protein>
    <submittedName>
        <fullName evidence="2">Uncharacterized protein</fullName>
    </submittedName>
</protein>
<feature type="transmembrane region" description="Helical" evidence="1">
    <location>
        <begin position="77"/>
        <end position="98"/>
    </location>
</feature>
<proteinExistence type="predicted"/>
<evidence type="ECO:0000313" key="2">
    <source>
        <dbReference type="EMBL" id="SKA76400.1"/>
    </source>
</evidence>
<keyword evidence="1" id="KW-1133">Transmembrane helix</keyword>
<name>A0A1T4WGI4_9FIRM</name>
<dbReference type="EMBL" id="FUYF01000002">
    <property type="protein sequence ID" value="SKA76400.1"/>
    <property type="molecule type" value="Genomic_DNA"/>
</dbReference>
<feature type="transmembrane region" description="Helical" evidence="1">
    <location>
        <begin position="119"/>
        <end position="141"/>
    </location>
</feature>
<reference evidence="2 3" key="1">
    <citation type="submission" date="2017-02" db="EMBL/GenBank/DDBJ databases">
        <authorList>
            <person name="Peterson S.W."/>
        </authorList>
    </citation>
    <scope>NUCLEOTIDE SEQUENCE [LARGE SCALE GENOMIC DNA]</scope>
    <source>
        <strain evidence="2 3">ATCC 27749</strain>
    </source>
</reference>
<accession>A0A1T4WGI4</accession>
<organism evidence="2 3">
    <name type="scientific">Gemmiger formicilis</name>
    <dbReference type="NCBI Taxonomy" id="745368"/>
    <lineage>
        <taxon>Bacteria</taxon>
        <taxon>Bacillati</taxon>
        <taxon>Bacillota</taxon>
        <taxon>Clostridia</taxon>
        <taxon>Eubacteriales</taxon>
        <taxon>Gemmiger</taxon>
    </lineage>
</organism>
<dbReference type="Proteomes" id="UP000190286">
    <property type="component" value="Unassembled WGS sequence"/>
</dbReference>
<keyword evidence="1" id="KW-0812">Transmembrane</keyword>
<dbReference type="AlphaFoldDB" id="A0A1T4WGI4"/>
<keyword evidence="1" id="KW-0472">Membrane</keyword>
<feature type="transmembrane region" description="Helical" evidence="1">
    <location>
        <begin position="44"/>
        <end position="65"/>
    </location>
</feature>
<evidence type="ECO:0000313" key="3">
    <source>
        <dbReference type="Proteomes" id="UP000190286"/>
    </source>
</evidence>
<feature type="transmembrane region" description="Helical" evidence="1">
    <location>
        <begin position="147"/>
        <end position="171"/>
    </location>
</feature>
<sequence>MADREREKKKKRAYLDDFEKDLNGNYQYRGAHYRYAGEPPHSRMLALLWLFCGGGAALTVGAGALPGATAHAPVYLLLPYMAALVLALYAVVLLVRLTRGGARVRAYIHEQTAQKLPSLCRATAVLCAAACAGQGVAVFAADAQLLWGMQGVFILFELLSCAAFAAAARLLKRMPWEKEE</sequence>
<evidence type="ECO:0000256" key="1">
    <source>
        <dbReference type="SAM" id="Phobius"/>
    </source>
</evidence>